<reference evidence="2 3" key="1">
    <citation type="submission" date="2015-01" db="EMBL/GenBank/DDBJ databases">
        <authorList>
            <person name="Filippidou S."/>
            <person name="Jeanneret N."/>
            <person name="Russel-Delif L."/>
            <person name="Junier T."/>
            <person name="Wunderlin T."/>
            <person name="Molina V."/>
            <person name="Johnson S.L."/>
            <person name="Davenport K.W."/>
            <person name="Chain P.S."/>
            <person name="Dorador C."/>
            <person name="Junier P."/>
        </authorList>
    </citation>
    <scope>NUCLEOTIDE SEQUENCE [LARGE SCALE GENOMIC DNA]</scope>
    <source>
        <strain evidence="2 3">Et7/4</strain>
    </source>
</reference>
<proteinExistence type="predicted"/>
<evidence type="ECO:0000313" key="2">
    <source>
        <dbReference type="EMBL" id="KJE27686.1"/>
    </source>
</evidence>
<dbReference type="OrthoDB" id="2194642at2"/>
<accession>A0A0D8BU30</accession>
<gene>
    <name evidence="2" type="ORF">LG52_2621</name>
</gene>
<protein>
    <submittedName>
        <fullName evidence="2">Phage tail family protein</fullName>
    </submittedName>
</protein>
<dbReference type="InterPro" id="IPR006520">
    <property type="entry name" value="Dit_BPSPP_N"/>
</dbReference>
<dbReference type="Pfam" id="PF05709">
    <property type="entry name" value="Sipho_tail"/>
    <property type="match status" value="1"/>
</dbReference>
<evidence type="ECO:0000313" key="3">
    <source>
        <dbReference type="Proteomes" id="UP000032522"/>
    </source>
</evidence>
<dbReference type="PATRIC" id="fig|1462.6.peg.2929"/>
<evidence type="ECO:0000259" key="1">
    <source>
        <dbReference type="Pfam" id="PF05709"/>
    </source>
</evidence>
<dbReference type="EMBL" id="JYBP01000003">
    <property type="protein sequence ID" value="KJE27686.1"/>
    <property type="molecule type" value="Genomic_DNA"/>
</dbReference>
<dbReference type="Gene3D" id="2.40.30.200">
    <property type="match status" value="1"/>
</dbReference>
<feature type="domain" description="Siphovirus-type tail component RIFT-related" evidence="1">
    <location>
        <begin position="14"/>
        <end position="122"/>
    </location>
</feature>
<organism evidence="2 3">
    <name type="scientific">Geobacillus kaustophilus</name>
    <dbReference type="NCBI Taxonomy" id="1462"/>
    <lineage>
        <taxon>Bacteria</taxon>
        <taxon>Bacillati</taxon>
        <taxon>Bacillota</taxon>
        <taxon>Bacilli</taxon>
        <taxon>Bacillales</taxon>
        <taxon>Anoxybacillaceae</taxon>
        <taxon>Geobacillus</taxon>
        <taxon>Geobacillus thermoleovorans group</taxon>
    </lineage>
</organism>
<comment type="caution">
    <text evidence="2">The sequence shown here is derived from an EMBL/GenBank/DDBJ whole genome shotgun (WGS) entry which is preliminary data.</text>
</comment>
<dbReference type="AlphaFoldDB" id="A0A0D8BU30"/>
<dbReference type="NCBIfam" id="TIGR01633">
    <property type="entry name" value="phi3626_gp14_N"/>
    <property type="match status" value="1"/>
</dbReference>
<dbReference type="RefSeq" id="WP_052524515.1">
    <property type="nucleotide sequence ID" value="NZ_JYBP01000003.1"/>
</dbReference>
<name>A0A0D8BU30_GEOKU</name>
<dbReference type="Proteomes" id="UP000032522">
    <property type="component" value="Unassembled WGS sequence"/>
</dbReference>
<dbReference type="InterPro" id="IPR008841">
    <property type="entry name" value="Siphovirus-type_tail_N"/>
</dbReference>
<sequence>MSMWFQFDGIRSEELNIKVLRFRNPALPTFEEHYENVPGRHGSLVFPQAFGTREIEIDCFITHESREKRRQNIRRLSRIFTRQESSLILSEEPDVYYIGKLAGSFSIDVRKTFSSFTLVFRCQPFRYAIDTRELTFDMESNSVQYISNGGTAETYPSLVIQAVYGEIQNPKITINDKYLLYNGTLTPNSAIEINTESFLATKSMERDIVTTGAYDTAENNILSMVDGEFGALFSGGNTFAYSSANGQRARIRLVWQERYL</sequence>